<protein>
    <recommendedName>
        <fullName evidence="3">AMP-dependent synthetase/ligase domain-containing protein</fullName>
    </recommendedName>
</protein>
<dbReference type="InterPro" id="IPR053158">
    <property type="entry name" value="CapK_Type1_Caps_Biosynth"/>
</dbReference>
<dbReference type="Gene3D" id="3.40.50.12780">
    <property type="entry name" value="N-terminal domain of ligase-like"/>
    <property type="match status" value="1"/>
</dbReference>
<comment type="caution">
    <text evidence="1">The sequence shown here is derived from an EMBL/GenBank/DDBJ whole genome shotgun (WGS) entry which is preliminary data.</text>
</comment>
<reference evidence="1 2" key="1">
    <citation type="journal article" date="2016" name="Nat. Commun.">
        <title>Thousands of microbial genomes shed light on interconnected biogeochemical processes in an aquifer system.</title>
        <authorList>
            <person name="Anantharaman K."/>
            <person name="Brown C.T."/>
            <person name="Hug L.A."/>
            <person name="Sharon I."/>
            <person name="Castelle C.J."/>
            <person name="Probst A.J."/>
            <person name="Thomas B.C."/>
            <person name="Singh A."/>
            <person name="Wilkins M.J."/>
            <person name="Karaoz U."/>
            <person name="Brodie E.L."/>
            <person name="Williams K.H."/>
            <person name="Hubbard S.S."/>
            <person name="Banfield J.F."/>
        </authorList>
    </citation>
    <scope>NUCLEOTIDE SEQUENCE [LARGE SCALE GENOMIC DNA]</scope>
</reference>
<sequence length="438" mass="50239">MNSFILKTEIQLEKARDRYKNFLSEASSRSFWQVHFENHNFAYQPEKFSWEYWREIPVFTKEDFLKIGLEKRIADIGVGGAEKPARGFAFRITSGTTRQTEPVLTIRGAGPPYKIPENEWRTIWMYNPCTLALRGVLINNACNERERTTRYQTLALDPYRLDESSRQALLEFHADNISAFPYAMSRFASFFAESDAKELPQLAKAYIGGDFLSDKEGRLIRSIFKKIELEISYGLAEFGNIGRPCRFLAGRYGRNAYHPRQSYLVELMDLDKNGIGEIVATNPVSPDFALIRYRTGDIGRAIREKCECGMQWTLILEGRKGFDIVKCGGAMVVRQELERVIGWLKDDIADWRAEAREILQGNRIMGELAVFVKPTPSFARKNINHASYLAEAIGGKLYVTPTETLKNLADSHRFMPLCIELVKDFPVDQKLVRLKKIN</sequence>
<evidence type="ECO:0000313" key="2">
    <source>
        <dbReference type="Proteomes" id="UP000179023"/>
    </source>
</evidence>
<dbReference type="AlphaFoldDB" id="A0A1G2KNF4"/>
<dbReference type="STRING" id="1802270.A3C07_00855"/>
<dbReference type="InterPro" id="IPR042099">
    <property type="entry name" value="ANL_N_sf"/>
</dbReference>
<evidence type="ECO:0008006" key="3">
    <source>
        <dbReference type="Google" id="ProtNLM"/>
    </source>
</evidence>
<dbReference type="Proteomes" id="UP000179023">
    <property type="component" value="Unassembled WGS sequence"/>
</dbReference>
<name>A0A1G2KNF4_9BACT</name>
<evidence type="ECO:0000313" key="1">
    <source>
        <dbReference type="EMBL" id="OHA00940.1"/>
    </source>
</evidence>
<dbReference type="PANTHER" id="PTHR36932:SF1">
    <property type="entry name" value="CAPSULAR POLYSACCHARIDE BIOSYNTHESIS PROTEIN"/>
    <property type="match status" value="1"/>
</dbReference>
<dbReference type="EMBL" id="MHQI01000002">
    <property type="protein sequence ID" value="OHA00940.1"/>
    <property type="molecule type" value="Genomic_DNA"/>
</dbReference>
<dbReference type="SUPFAM" id="SSF56801">
    <property type="entry name" value="Acetyl-CoA synthetase-like"/>
    <property type="match status" value="1"/>
</dbReference>
<accession>A0A1G2KNF4</accession>
<organism evidence="1 2">
    <name type="scientific">Candidatus Sungbacteria bacterium RIFCSPHIGHO2_02_FULL_47_11</name>
    <dbReference type="NCBI Taxonomy" id="1802270"/>
    <lineage>
        <taxon>Bacteria</taxon>
        <taxon>Candidatus Sungiibacteriota</taxon>
    </lineage>
</organism>
<gene>
    <name evidence="1" type="ORF">A3C07_00855</name>
</gene>
<dbReference type="PANTHER" id="PTHR36932">
    <property type="entry name" value="CAPSULAR POLYSACCHARIDE BIOSYNTHESIS PROTEIN"/>
    <property type="match status" value="1"/>
</dbReference>
<proteinExistence type="predicted"/>